<dbReference type="CDD" id="cd03691">
    <property type="entry name" value="BipA_TypA_II"/>
    <property type="match status" value="1"/>
</dbReference>
<dbReference type="PANTHER" id="PTHR42908">
    <property type="entry name" value="TRANSLATION ELONGATION FACTOR-RELATED"/>
    <property type="match status" value="1"/>
</dbReference>
<dbReference type="SUPFAM" id="SSF52540">
    <property type="entry name" value="P-loop containing nucleoside triphosphate hydrolases"/>
    <property type="match status" value="1"/>
</dbReference>
<dbReference type="NCBIfam" id="TIGR00231">
    <property type="entry name" value="small_GTP"/>
    <property type="match status" value="1"/>
</dbReference>
<dbReference type="EMBL" id="PRKQ01000011">
    <property type="protein sequence ID" value="PPB02991.1"/>
    <property type="molecule type" value="Genomic_DNA"/>
</dbReference>
<dbReference type="GO" id="GO:0010467">
    <property type="term" value="P:gene expression"/>
    <property type="evidence" value="ECO:0007669"/>
    <property type="project" value="UniProtKB-ARBA"/>
</dbReference>
<dbReference type="InterPro" id="IPR047043">
    <property type="entry name" value="BipA_III"/>
</dbReference>
<dbReference type="InterPro" id="IPR009000">
    <property type="entry name" value="Transl_B-barrel_sf"/>
</dbReference>
<reference evidence="6" key="2">
    <citation type="submission" date="2022-09" db="EMBL/GenBank/DDBJ databases">
        <title>Genome analysis and characterization of larvicidal activity of Brevibacillus strains.</title>
        <authorList>
            <person name="Patrusheva E.V."/>
            <person name="Izotova A.O."/>
            <person name="Toshchakov S.V."/>
            <person name="Sineoky S.P."/>
        </authorList>
    </citation>
    <scope>NUCLEOTIDE SEQUENCE</scope>
    <source>
        <strain evidence="6">VKPM_B-13247</strain>
    </source>
</reference>
<dbReference type="InterPro" id="IPR004161">
    <property type="entry name" value="EFTu-like_2"/>
</dbReference>
<dbReference type="FunFam" id="3.30.70.870:FF:000003">
    <property type="entry name" value="GTP-binding protein TypA"/>
    <property type="match status" value="1"/>
</dbReference>
<dbReference type="InterPro" id="IPR048876">
    <property type="entry name" value="BipA_C"/>
</dbReference>
<dbReference type="InterPro" id="IPR006298">
    <property type="entry name" value="BipA"/>
</dbReference>
<dbReference type="Pfam" id="PF00009">
    <property type="entry name" value="GTP_EFTU"/>
    <property type="match status" value="1"/>
</dbReference>
<dbReference type="Pfam" id="PF03144">
    <property type="entry name" value="GTP_EFTU_D2"/>
    <property type="match status" value="1"/>
</dbReference>
<dbReference type="InterPro" id="IPR005225">
    <property type="entry name" value="Small_GTP-bd"/>
</dbReference>
<dbReference type="Pfam" id="PF14492">
    <property type="entry name" value="EFG_III"/>
    <property type="match status" value="1"/>
</dbReference>
<dbReference type="AlphaFoldDB" id="A0AAP8U595"/>
<dbReference type="HAMAP" id="MF_00849">
    <property type="entry name" value="BipA"/>
    <property type="match status" value="1"/>
</dbReference>
<dbReference type="Proteomes" id="UP001077662">
    <property type="component" value="Unassembled WGS sequence"/>
</dbReference>
<dbReference type="PANTHER" id="PTHR42908:SF8">
    <property type="entry name" value="TR-TYPE G DOMAIN-CONTAINING PROTEIN"/>
    <property type="match status" value="1"/>
</dbReference>
<dbReference type="NCBIfam" id="TIGR01394">
    <property type="entry name" value="TypA_BipA"/>
    <property type="match status" value="1"/>
</dbReference>
<dbReference type="GO" id="GO:0043022">
    <property type="term" value="F:ribosome binding"/>
    <property type="evidence" value="ECO:0007669"/>
    <property type="project" value="UniProtKB-UniRule"/>
</dbReference>
<dbReference type="Pfam" id="PF21018">
    <property type="entry name" value="BipA_C"/>
    <property type="match status" value="1"/>
</dbReference>
<dbReference type="Pfam" id="PF00679">
    <property type="entry name" value="EFG_C"/>
    <property type="match status" value="1"/>
</dbReference>
<dbReference type="InterPro" id="IPR042116">
    <property type="entry name" value="TypA/BipA_C"/>
</dbReference>
<dbReference type="GO" id="GO:0000049">
    <property type="term" value="F:tRNA binding"/>
    <property type="evidence" value="ECO:0007669"/>
    <property type="project" value="UniProtKB-KW"/>
</dbReference>
<evidence type="ECO:0000259" key="5">
    <source>
        <dbReference type="PROSITE" id="PS51722"/>
    </source>
</evidence>
<dbReference type="InterPro" id="IPR000795">
    <property type="entry name" value="T_Tr_GTP-bd_dom"/>
</dbReference>
<dbReference type="FunFam" id="2.40.50.250:FF:000001">
    <property type="entry name" value="GTP-binding protein TypA"/>
    <property type="match status" value="1"/>
</dbReference>
<accession>A0AAP8U595</accession>
<sequence length="608" mass="68277">MKRLDIRNIAIIAHVDHGKTTLVDKLLIQSGTFRSNQHVAERMMDSNDLERERGITILAKTTSVKYMDYTINILDTPGHADFGGEVERIMSMVDGVLLIVDAFEGCMPQTRFVLRKALEANVTPIVVVNKIDRDNARPQEVINEVYDLFIDLDATEEQLDFPIVYASGIQGIAGKEPDNLSEDLKPLFDTIIEGIPAPEANEEEPLQFQVTMLDYNDFLGRIGIGRVYRGVINLNDQVSVVKRDGSIKRMRVQKLFGFQGLNRVEQKTARAGDIIAVAGLEDINVGETVCNVDKPDPLPLLKIDEPTLQMTFLVNNSPFAGKEGKHVTSRKLRDRLMAELETDVSLRVDESDSADAFVVSGRGELHLSILVENMRREGYELGVSKPEVIIREIDGVKMEPAERLIIDVPEEHTGPVMETLGARKAEMVNMINNGFGQVRLEFLIPSRGLIGYRTEFMTITRGYGILNHSFDSYRPVVPGIVGGRRAGVLISNDTGTSSTYGLMSVEDRGTMFIHPGTDVYEGMIVGEHSRDNDLTVNVIKEKHATNVRSANKDETVKMKTPRILTLEEALEYLNDDELCEVTPHSVRLRKKYLNKSDRERYNKTRRFE</sequence>
<dbReference type="PROSITE" id="PS51722">
    <property type="entry name" value="G_TR_2"/>
    <property type="match status" value="1"/>
</dbReference>
<dbReference type="GO" id="GO:1990904">
    <property type="term" value="C:ribonucleoprotein complex"/>
    <property type="evidence" value="ECO:0007669"/>
    <property type="project" value="TreeGrafter"/>
</dbReference>
<gene>
    <name evidence="7" type="primary">typA</name>
    <name evidence="4" type="synonym">bipA</name>
    <name evidence="7" type="ORF">C4A77_11070</name>
    <name evidence="6" type="ORF">O0554_11100</name>
</gene>
<comment type="subcellular location">
    <subcellularLocation>
        <location evidence="4">Cytoplasm</location>
    </subcellularLocation>
    <text evidence="4">Binds to ribosomes.</text>
</comment>
<dbReference type="SUPFAM" id="SSF54980">
    <property type="entry name" value="EF-G C-terminal domain-like"/>
    <property type="match status" value="2"/>
</dbReference>
<evidence type="ECO:0000256" key="1">
    <source>
        <dbReference type="ARBA" id="ARBA00022741"/>
    </source>
</evidence>
<keyword evidence="2 4" id="KW-0342">GTP-binding</keyword>
<comment type="subunit">
    <text evidence="4">Monomer.</text>
</comment>
<keyword evidence="4" id="KW-0963">Cytoplasm</keyword>
<feature type="binding site" evidence="4">
    <location>
        <begin position="16"/>
        <end position="21"/>
    </location>
    <ligand>
        <name>GTP</name>
        <dbReference type="ChEBI" id="CHEBI:37565"/>
    </ligand>
</feature>
<evidence type="ECO:0000313" key="8">
    <source>
        <dbReference type="Proteomes" id="UP000239759"/>
    </source>
</evidence>
<dbReference type="PROSITE" id="PS00301">
    <property type="entry name" value="G_TR_1"/>
    <property type="match status" value="1"/>
</dbReference>
<dbReference type="InterPro" id="IPR031157">
    <property type="entry name" value="G_TR_CS"/>
</dbReference>
<dbReference type="Gene3D" id="3.40.50.300">
    <property type="entry name" value="P-loop containing nucleotide triphosphate hydrolases"/>
    <property type="match status" value="1"/>
</dbReference>
<evidence type="ECO:0000313" key="7">
    <source>
        <dbReference type="EMBL" id="PPB02991.1"/>
    </source>
</evidence>
<dbReference type="CDD" id="cd01891">
    <property type="entry name" value="TypA_BipA"/>
    <property type="match status" value="1"/>
</dbReference>
<evidence type="ECO:0000256" key="3">
    <source>
        <dbReference type="ARBA" id="ARBA00048548"/>
    </source>
</evidence>
<organism evidence="7 8">
    <name type="scientific">Brevibacillus laterosporus</name>
    <name type="common">Bacillus laterosporus</name>
    <dbReference type="NCBI Taxonomy" id="1465"/>
    <lineage>
        <taxon>Bacteria</taxon>
        <taxon>Bacillati</taxon>
        <taxon>Bacillota</taxon>
        <taxon>Bacilli</taxon>
        <taxon>Bacillales</taxon>
        <taxon>Paenibacillaceae</taxon>
        <taxon>Brevibacillus</taxon>
    </lineage>
</organism>
<dbReference type="InterPro" id="IPR041095">
    <property type="entry name" value="EFG_II"/>
</dbReference>
<evidence type="ECO:0000256" key="2">
    <source>
        <dbReference type="ARBA" id="ARBA00023134"/>
    </source>
</evidence>
<dbReference type="GO" id="GO:0009409">
    <property type="term" value="P:response to cold"/>
    <property type="evidence" value="ECO:0007669"/>
    <property type="project" value="UniProtKB-ARBA"/>
</dbReference>
<dbReference type="Proteomes" id="UP000239759">
    <property type="component" value="Unassembled WGS sequence"/>
</dbReference>
<dbReference type="FunFam" id="3.40.50.300:FF:000055">
    <property type="entry name" value="GTP-binding protein TypA"/>
    <property type="match status" value="1"/>
</dbReference>
<keyword evidence="4" id="KW-0690">Ribosome biogenesis</keyword>
<dbReference type="GO" id="GO:0005525">
    <property type="term" value="F:GTP binding"/>
    <property type="evidence" value="ECO:0007669"/>
    <property type="project" value="UniProtKB-UniRule"/>
</dbReference>
<dbReference type="InterPro" id="IPR047041">
    <property type="entry name" value="BipA_GTP-bd_dom"/>
</dbReference>
<comment type="catalytic activity">
    <reaction evidence="3 4">
        <text>GTP + H2O = GDP + phosphate + H(+)</text>
        <dbReference type="Rhea" id="RHEA:19669"/>
        <dbReference type="ChEBI" id="CHEBI:15377"/>
        <dbReference type="ChEBI" id="CHEBI:15378"/>
        <dbReference type="ChEBI" id="CHEBI:37565"/>
        <dbReference type="ChEBI" id="CHEBI:43474"/>
        <dbReference type="ChEBI" id="CHEBI:58189"/>
    </reaction>
</comment>
<comment type="similarity">
    <text evidence="4">Belongs to the TRAFAC class translation factor GTPase superfamily. Classic translation factor GTPase family. BipA subfamily.</text>
</comment>
<dbReference type="CDD" id="cd16263">
    <property type="entry name" value="BipA_III"/>
    <property type="match status" value="1"/>
</dbReference>
<dbReference type="GO" id="GO:0003924">
    <property type="term" value="F:GTPase activity"/>
    <property type="evidence" value="ECO:0007669"/>
    <property type="project" value="UniProtKB-UniRule"/>
</dbReference>
<protein>
    <recommendedName>
        <fullName evidence="4">Large ribosomal subunit assembly factor BipA</fullName>
        <ecNumber evidence="4">3.6.5.-</ecNumber>
    </recommendedName>
    <alternativeName>
        <fullName evidence="4">GTP-binding protein BipA</fullName>
    </alternativeName>
</protein>
<dbReference type="InterPro" id="IPR035651">
    <property type="entry name" value="BipA_V"/>
</dbReference>
<dbReference type="InterPro" id="IPR000640">
    <property type="entry name" value="EFG_V-like"/>
</dbReference>
<dbReference type="GO" id="GO:0000027">
    <property type="term" value="P:ribosomal large subunit assembly"/>
    <property type="evidence" value="ECO:0007669"/>
    <property type="project" value="UniProtKB-UniRule"/>
</dbReference>
<comment type="caution">
    <text evidence="7">The sequence shown here is derived from an EMBL/GenBank/DDBJ whole genome shotgun (WGS) entry which is preliminary data.</text>
</comment>
<dbReference type="RefSeq" id="WP_018673358.1">
    <property type="nucleotide sequence ID" value="NZ_CP032410.1"/>
</dbReference>
<dbReference type="GO" id="GO:0019843">
    <property type="term" value="F:rRNA binding"/>
    <property type="evidence" value="ECO:0007669"/>
    <property type="project" value="UniProtKB-KW"/>
</dbReference>
<name>A0AAP8U595_BRELA</name>
<keyword evidence="4" id="KW-0699">rRNA-binding</keyword>
<dbReference type="PRINTS" id="PR00315">
    <property type="entry name" value="ELONGATNFCT"/>
</dbReference>
<dbReference type="Gene3D" id="2.40.50.250">
    <property type="entry name" value="bipa protein"/>
    <property type="match status" value="1"/>
</dbReference>
<dbReference type="EMBL" id="JAPTNE010000013">
    <property type="protein sequence ID" value="MCZ0807461.1"/>
    <property type="molecule type" value="Genomic_DNA"/>
</dbReference>
<dbReference type="FunFam" id="2.40.30.10:FF:000016">
    <property type="entry name" value="GTP-binding protein TypA"/>
    <property type="match status" value="1"/>
</dbReference>
<dbReference type="Gene3D" id="2.40.30.10">
    <property type="entry name" value="Translation factors"/>
    <property type="match status" value="1"/>
</dbReference>
<dbReference type="EC" id="3.6.5.-" evidence="4"/>
<feature type="domain" description="Tr-type G" evidence="5">
    <location>
        <begin position="4"/>
        <end position="199"/>
    </location>
</feature>
<reference evidence="7 8" key="1">
    <citation type="submission" date="2018-02" db="EMBL/GenBank/DDBJ databases">
        <title>Comparative analysis of genomes of three Brevibacillus laterosporus strains producers of potent antimicrobials isolated from silage.</title>
        <authorList>
            <person name="Kojic M."/>
            <person name="Miljkovic M."/>
            <person name="Studholme D."/>
            <person name="Filipic B."/>
        </authorList>
    </citation>
    <scope>NUCLEOTIDE SEQUENCE [LARGE SCALE GENOMIC DNA]</scope>
    <source>
        <strain evidence="7 8">BGSP11</strain>
    </source>
</reference>
<evidence type="ECO:0000256" key="4">
    <source>
        <dbReference type="HAMAP-Rule" id="MF_00849"/>
    </source>
</evidence>
<dbReference type="GO" id="GO:0005829">
    <property type="term" value="C:cytosol"/>
    <property type="evidence" value="ECO:0007669"/>
    <property type="project" value="TreeGrafter"/>
</dbReference>
<dbReference type="FunFam" id="3.30.70.240:FF:000002">
    <property type="entry name" value="GTP-binding protein TypA"/>
    <property type="match status" value="1"/>
</dbReference>
<dbReference type="CDD" id="cd03710">
    <property type="entry name" value="BipA_TypA_C"/>
    <property type="match status" value="1"/>
</dbReference>
<keyword evidence="4" id="KW-0820">tRNA-binding</keyword>
<dbReference type="SUPFAM" id="SSF50447">
    <property type="entry name" value="Translation proteins"/>
    <property type="match status" value="1"/>
</dbReference>
<feature type="binding site" evidence="4">
    <location>
        <begin position="129"/>
        <end position="132"/>
    </location>
    <ligand>
        <name>GTP</name>
        <dbReference type="ChEBI" id="CHEBI:37565"/>
    </ligand>
</feature>
<dbReference type="Gene3D" id="3.30.70.870">
    <property type="entry name" value="Elongation Factor G (Translational Gtpase), domain 3"/>
    <property type="match status" value="1"/>
</dbReference>
<dbReference type="Gene3D" id="3.30.70.240">
    <property type="match status" value="1"/>
</dbReference>
<dbReference type="InterPro" id="IPR035647">
    <property type="entry name" value="EFG_III/V"/>
</dbReference>
<dbReference type="InterPro" id="IPR047042">
    <property type="entry name" value="BipA_II"/>
</dbReference>
<proteinExistence type="inferred from homology"/>
<dbReference type="InterPro" id="IPR027417">
    <property type="entry name" value="P-loop_NTPase"/>
</dbReference>
<keyword evidence="4" id="KW-0694">RNA-binding</keyword>
<keyword evidence="4" id="KW-0378">Hydrolase</keyword>
<dbReference type="GeneID" id="61077275"/>
<keyword evidence="1 4" id="KW-0547">Nucleotide-binding</keyword>
<evidence type="ECO:0000313" key="6">
    <source>
        <dbReference type="EMBL" id="MCZ0807461.1"/>
    </source>
</evidence>
<comment type="function">
    <text evidence="4">A 50S ribosomal subunit assembly protein with GTPase activity, required for 50S subunit assembly at low temperatures, may also play a role in translation. Binds GTP and analogs. Binds the 70S ribosome between the 30S and 50S subunits, in a similar position as ribosome-bound EF-G; it contacts a number of ribosomal proteins, both rRNAs and the A-site tRNA.</text>
</comment>